<protein>
    <submittedName>
        <fullName evidence="2">Uncharacterized protein</fullName>
    </submittedName>
</protein>
<reference evidence="2 4" key="1">
    <citation type="submission" date="2017-06" db="EMBL/GenBank/DDBJ databases">
        <title>A platform for efficient transgenesis in Macrostomum lignano, a flatworm model organism for stem cell research.</title>
        <authorList>
            <person name="Berezikov E."/>
        </authorList>
    </citation>
    <scope>NUCLEOTIDE SEQUENCE [LARGE SCALE GENOMIC DNA]</scope>
    <source>
        <strain evidence="2">DV1</strain>
        <tissue evidence="2">Whole organism</tissue>
    </source>
</reference>
<gene>
    <name evidence="2" type="ORF">BOX15_Mlig016710g1</name>
    <name evidence="3" type="ORF">BOX15_Mlig020887g1</name>
</gene>
<evidence type="ECO:0000313" key="3">
    <source>
        <dbReference type="EMBL" id="PAA52603.1"/>
    </source>
</evidence>
<dbReference type="EMBL" id="NIVC01003211">
    <property type="protein sequence ID" value="PAA52603.1"/>
    <property type="molecule type" value="Genomic_DNA"/>
</dbReference>
<feature type="compositionally biased region" description="Low complexity" evidence="1">
    <location>
        <begin position="1"/>
        <end position="25"/>
    </location>
</feature>
<evidence type="ECO:0000313" key="2">
    <source>
        <dbReference type="EMBL" id="PAA50814.1"/>
    </source>
</evidence>
<evidence type="ECO:0000313" key="4">
    <source>
        <dbReference type="Proteomes" id="UP000215902"/>
    </source>
</evidence>
<name>A0A267DQ68_9PLAT</name>
<accession>A0A267DQ68</accession>
<dbReference type="EMBL" id="NIVC01003558">
    <property type="protein sequence ID" value="PAA50814.1"/>
    <property type="molecule type" value="Genomic_DNA"/>
</dbReference>
<keyword evidence="4" id="KW-1185">Reference proteome</keyword>
<comment type="caution">
    <text evidence="2">The sequence shown here is derived from an EMBL/GenBank/DDBJ whole genome shotgun (WGS) entry which is preliminary data.</text>
</comment>
<sequence>MSEQQQQRKSPSQSQEAGSQEQQQQHGRHFLADANAAASNAAVGRPILGSGGGGGGSSVVPDVAAHEWNVNVADFVPAPSAAGVGGPSTTASASAAAPSGDDAAAQLAAGLISSLRSAGDRQQMEVKMGASLTQLRRWAKTRSDCEQLVRSVVRLASSDRGLCDLAAELLAYLALNFTVTEKDSPQLFDRSSPLSNLPFYLALMRHCSVENDALCRHLVAQKTATEEKAGYALFFCLLYACLPSPTAPTDRQQAIARSSLQILNLLAGLSDCPAGFRAIQSALLSVGEILDIDCANSAAGAVNGGGEDSASPAGQLENLYDQLRQAVAHCRIGDVALATDIIRLLELRASGWGRPPAGFAAAGSVSNASQSMTDDMYADYEQFLRESGQL</sequence>
<feature type="region of interest" description="Disordered" evidence="1">
    <location>
        <begin position="1"/>
        <end position="37"/>
    </location>
</feature>
<evidence type="ECO:0000256" key="1">
    <source>
        <dbReference type="SAM" id="MobiDB-lite"/>
    </source>
</evidence>
<dbReference type="Proteomes" id="UP000215902">
    <property type="component" value="Unassembled WGS sequence"/>
</dbReference>
<dbReference type="AlphaFoldDB" id="A0A267DQ68"/>
<organism evidence="2 4">
    <name type="scientific">Macrostomum lignano</name>
    <dbReference type="NCBI Taxonomy" id="282301"/>
    <lineage>
        <taxon>Eukaryota</taxon>
        <taxon>Metazoa</taxon>
        <taxon>Spiralia</taxon>
        <taxon>Lophotrochozoa</taxon>
        <taxon>Platyhelminthes</taxon>
        <taxon>Rhabditophora</taxon>
        <taxon>Macrostomorpha</taxon>
        <taxon>Macrostomida</taxon>
        <taxon>Macrostomidae</taxon>
        <taxon>Macrostomum</taxon>
    </lineage>
</organism>
<proteinExistence type="predicted"/>